<feature type="region of interest" description="Disordered" evidence="1">
    <location>
        <begin position="242"/>
        <end position="363"/>
    </location>
</feature>
<reference evidence="3" key="1">
    <citation type="submission" date="2023-02" db="EMBL/GenBank/DDBJ databases">
        <title>Genome of toxic invasive species Heracleum sosnowskyi carries increased number of genes despite the absence of recent whole-genome duplications.</title>
        <authorList>
            <person name="Schelkunov M."/>
            <person name="Shtratnikova V."/>
            <person name="Makarenko M."/>
            <person name="Klepikova A."/>
            <person name="Omelchenko D."/>
            <person name="Novikova G."/>
            <person name="Obukhova E."/>
            <person name="Bogdanov V."/>
            <person name="Penin A."/>
            <person name="Logacheva M."/>
        </authorList>
    </citation>
    <scope>NUCLEOTIDE SEQUENCE</scope>
    <source>
        <strain evidence="3">Hsosn_3</strain>
        <tissue evidence="3">Leaf</tissue>
    </source>
</reference>
<dbReference type="AlphaFoldDB" id="A0AAD8MST1"/>
<dbReference type="EMBL" id="JAUIZM010000004">
    <property type="protein sequence ID" value="KAK1388095.1"/>
    <property type="molecule type" value="Genomic_DNA"/>
</dbReference>
<feature type="domain" description="AT3G52170-like helix-turn-helix" evidence="2">
    <location>
        <begin position="49"/>
        <end position="95"/>
    </location>
</feature>
<dbReference type="InterPro" id="IPR058942">
    <property type="entry name" value="AT3G52170-like"/>
</dbReference>
<feature type="region of interest" description="Disordered" evidence="1">
    <location>
        <begin position="134"/>
        <end position="171"/>
    </location>
</feature>
<protein>
    <recommendedName>
        <fullName evidence="2">AT3G52170-like helix-turn-helix domain-containing protein</fullName>
    </recommendedName>
</protein>
<feature type="compositionally biased region" description="Basic and acidic residues" evidence="1">
    <location>
        <begin position="290"/>
        <end position="305"/>
    </location>
</feature>
<keyword evidence="4" id="KW-1185">Reference proteome</keyword>
<evidence type="ECO:0000313" key="4">
    <source>
        <dbReference type="Proteomes" id="UP001237642"/>
    </source>
</evidence>
<dbReference type="PANTHER" id="PTHR34568">
    <property type="entry name" value="RRM DOMAIN-CONTAINING PROTEIN"/>
    <property type="match status" value="1"/>
</dbReference>
<accession>A0AAD8MST1</accession>
<dbReference type="InterPro" id="IPR058941">
    <property type="entry name" value="HTH_AT3G52170-like"/>
</dbReference>
<evidence type="ECO:0000259" key="2">
    <source>
        <dbReference type="Pfam" id="PF25896"/>
    </source>
</evidence>
<organism evidence="3 4">
    <name type="scientific">Heracleum sosnowskyi</name>
    <dbReference type="NCBI Taxonomy" id="360622"/>
    <lineage>
        <taxon>Eukaryota</taxon>
        <taxon>Viridiplantae</taxon>
        <taxon>Streptophyta</taxon>
        <taxon>Embryophyta</taxon>
        <taxon>Tracheophyta</taxon>
        <taxon>Spermatophyta</taxon>
        <taxon>Magnoliopsida</taxon>
        <taxon>eudicotyledons</taxon>
        <taxon>Gunneridae</taxon>
        <taxon>Pentapetalae</taxon>
        <taxon>asterids</taxon>
        <taxon>campanulids</taxon>
        <taxon>Apiales</taxon>
        <taxon>Apiaceae</taxon>
        <taxon>Apioideae</taxon>
        <taxon>apioid superclade</taxon>
        <taxon>Tordylieae</taxon>
        <taxon>Tordyliinae</taxon>
        <taxon>Heracleum</taxon>
    </lineage>
</organism>
<proteinExistence type="predicted"/>
<gene>
    <name evidence="3" type="ORF">POM88_016273</name>
</gene>
<dbReference type="Proteomes" id="UP001237642">
    <property type="component" value="Unassembled WGS sequence"/>
</dbReference>
<name>A0AAD8MST1_9APIA</name>
<sequence length="392" mass="43883">MQTLNRVREISNLARGSRAWCRARSSYAASVPCDAPKVKKTGKRVPIGKRRVMVESFVNRYRGGNSGKFPTVSHAMHEVGGSYYVVKKIMQELEYNSKFPSSNAGKAREEEECIQQPLLDVSCAKQSEDAEEETCCESVPDVDSSESKNEEHQSHEYSIPNIPENSKEEYQKSAEIVQNADHFKPSSEISVPIKPENVNEEEHHEILLDIDGSKSKSEVRQPLSKVSCLENPNDVAEQKICGSVPNIDGSEGKIDKYQPSPEYLLPKKAGNSREEEPNQCIQQPLLDVSCAKKSEDAKEETHGESVPDVDSSESQNAKHQPLHEYSIPNIPENSNKEHRKSAGELKSSKSMSLTGPKTNYGSVTPLTDYQMMSRRATDIRRVSKLHLRNIRL</sequence>
<evidence type="ECO:0000256" key="1">
    <source>
        <dbReference type="SAM" id="MobiDB-lite"/>
    </source>
</evidence>
<feature type="compositionally biased region" description="Polar residues" evidence="1">
    <location>
        <begin position="348"/>
        <end position="363"/>
    </location>
</feature>
<dbReference type="PANTHER" id="PTHR34568:SF4">
    <property type="entry name" value="OS02G0638000 PROTEIN"/>
    <property type="match status" value="1"/>
</dbReference>
<feature type="compositionally biased region" description="Basic and acidic residues" evidence="1">
    <location>
        <begin position="145"/>
        <end position="155"/>
    </location>
</feature>
<reference evidence="3" key="2">
    <citation type="submission" date="2023-05" db="EMBL/GenBank/DDBJ databases">
        <authorList>
            <person name="Schelkunov M.I."/>
        </authorList>
    </citation>
    <scope>NUCLEOTIDE SEQUENCE</scope>
    <source>
        <strain evidence="3">Hsosn_3</strain>
        <tissue evidence="3">Leaf</tissue>
    </source>
</reference>
<dbReference type="Pfam" id="PF25896">
    <property type="entry name" value="HTH_AT3G52170"/>
    <property type="match status" value="1"/>
</dbReference>
<comment type="caution">
    <text evidence="3">The sequence shown here is derived from an EMBL/GenBank/DDBJ whole genome shotgun (WGS) entry which is preliminary data.</text>
</comment>
<evidence type="ECO:0000313" key="3">
    <source>
        <dbReference type="EMBL" id="KAK1388095.1"/>
    </source>
</evidence>
<feature type="compositionally biased region" description="Basic and acidic residues" evidence="1">
    <location>
        <begin position="334"/>
        <end position="347"/>
    </location>
</feature>